<sequence length="813" mass="91680">MTLGNSIVFSTTAGEAIARLLLLLSLLFSPAAFPLERVTVQLKWHHQFQFAGLYAAQFQGFYKAAGLDVTLKEASPSTDVVALVLSGQANYGIGGSDLLRARAAGQPVVALAAIFQHSPMTLLTLERDDLQQLKDLAGKRLMLEPHGEELTAMLLRNRVTPASQQPHTQDLTPLLDGKVDAMSTYSTDEPYQLTALGIPYRLFTPRDAGIDFYGDVLFTTDKELALHPKRVHAFREATLKGWRYALDNPDRVIDWLLANHPSSFGRAALEFEARETGKLMEPEVIEPGYMQPERWRAIGETYRSLGLITAIPDLTRFLYDPAARQFRLQAMAFDRTLAIGILIAILLGLTLIIFCHLYLRLKRESRQRQRLTGELAEREQHYRFVTENSADVIWTMDVATLRFTYISPAIRHLLELTPSEAMALPLQQLMTDGSLLDLQKRLQEALVAWDQGAYRQTRQLLRLALYHRRGHLVTTEVTTTLHGDQRGRPHAILGVTRDISERIEHEEMMQRLAFHDQLTNLPNRRLLQRRLGEALTRGEPLAIVFIDLDHFKPINDTLGHEVGDALLVLVAKRMLDTVRAQDLVARLGGDEFVMLLPGMGDEALSLADTLHHNLAIPFHMASGETLHISSSIGVALYPEHGKSARELMHHADQAMYQAKRNGRGRVALYSQALDPNQETLNWSASQECGHPRLDAEHRQLLVLTNRLLERAQEREQSPAPFLEALRAQVEATRHHFAYEEEVLSHLGYRDLADHHQAHQELLLEAERLLAAARSGELGGDQLLNFVIQDLVVGHMSQCDRRYFSLVRSLRRGP</sequence>
<dbReference type="PROSITE" id="PS00550">
    <property type="entry name" value="HEMERYTHRINS"/>
    <property type="match status" value="1"/>
</dbReference>
<dbReference type="AlphaFoldDB" id="A0A0S2SGU7"/>
<feature type="domain" description="GGDEF" evidence="8">
    <location>
        <begin position="539"/>
        <end position="671"/>
    </location>
</feature>
<dbReference type="SUPFAM" id="SSF55073">
    <property type="entry name" value="Nucleotide cyclase"/>
    <property type="match status" value="1"/>
</dbReference>
<keyword evidence="5" id="KW-0812">Transmembrane</keyword>
<dbReference type="SUPFAM" id="SSF47188">
    <property type="entry name" value="Hemerythrin-like"/>
    <property type="match status" value="1"/>
</dbReference>
<dbReference type="InterPro" id="IPR015168">
    <property type="entry name" value="SsuA/THI5"/>
</dbReference>
<dbReference type="InterPro" id="IPR035938">
    <property type="entry name" value="Hemerythrin-like_sf"/>
</dbReference>
<feature type="transmembrane region" description="Helical" evidence="5">
    <location>
        <begin position="337"/>
        <end position="359"/>
    </location>
</feature>
<dbReference type="SUPFAM" id="SSF53850">
    <property type="entry name" value="Periplasmic binding protein-like II"/>
    <property type="match status" value="1"/>
</dbReference>
<evidence type="ECO:0000256" key="3">
    <source>
        <dbReference type="ARBA" id="ARBA00022723"/>
    </source>
</evidence>
<dbReference type="PANTHER" id="PTHR46663">
    <property type="entry name" value="DIGUANYLATE CYCLASE DGCT-RELATED"/>
    <property type="match status" value="1"/>
</dbReference>
<dbReference type="Gene3D" id="3.30.70.270">
    <property type="match status" value="1"/>
</dbReference>
<dbReference type="FunFam" id="3.30.70.270:FF:000001">
    <property type="entry name" value="Diguanylate cyclase domain protein"/>
    <property type="match status" value="1"/>
</dbReference>
<evidence type="ECO:0000259" key="6">
    <source>
        <dbReference type="PROSITE" id="PS50112"/>
    </source>
</evidence>
<comment type="similarity">
    <text evidence="2">Belongs to the hemerythrin family.</text>
</comment>
<evidence type="ECO:0000259" key="7">
    <source>
        <dbReference type="PROSITE" id="PS50113"/>
    </source>
</evidence>
<dbReference type="SUPFAM" id="SSF55785">
    <property type="entry name" value="PYP-like sensor domain (PAS domain)"/>
    <property type="match status" value="1"/>
</dbReference>
<dbReference type="NCBIfam" id="TIGR02481">
    <property type="entry name" value="hemeryth_dom"/>
    <property type="match status" value="1"/>
</dbReference>
<keyword evidence="5" id="KW-1133">Transmembrane helix</keyword>
<keyword evidence="3" id="KW-0479">Metal-binding</keyword>
<evidence type="ECO:0000256" key="2">
    <source>
        <dbReference type="ARBA" id="ARBA00010587"/>
    </source>
</evidence>
<gene>
    <name evidence="9" type="ORF">WL1483_1397</name>
</gene>
<keyword evidence="4" id="KW-0408">Iron</keyword>
<dbReference type="InterPro" id="IPR000700">
    <property type="entry name" value="PAS-assoc_C"/>
</dbReference>
<proteinExistence type="inferred from homology"/>
<comment type="cofactor">
    <cofactor evidence="1">
        <name>Mg(2+)</name>
        <dbReference type="ChEBI" id="CHEBI:18420"/>
    </cofactor>
</comment>
<dbReference type="Pfam" id="PF08448">
    <property type="entry name" value="PAS_4"/>
    <property type="match status" value="1"/>
</dbReference>
<dbReference type="CDD" id="cd12107">
    <property type="entry name" value="Hemerythrin"/>
    <property type="match status" value="1"/>
</dbReference>
<dbReference type="InterPro" id="IPR013656">
    <property type="entry name" value="PAS_4"/>
</dbReference>
<dbReference type="SMART" id="SM00267">
    <property type="entry name" value="GGDEF"/>
    <property type="match status" value="1"/>
</dbReference>
<dbReference type="InterPro" id="IPR012312">
    <property type="entry name" value="Hemerythrin-like"/>
</dbReference>
<dbReference type="InterPro" id="IPR000160">
    <property type="entry name" value="GGDEF_dom"/>
</dbReference>
<dbReference type="Pfam" id="PF00990">
    <property type="entry name" value="GGDEF"/>
    <property type="match status" value="1"/>
</dbReference>
<dbReference type="InterPro" id="IPR052163">
    <property type="entry name" value="DGC-Regulatory_Protein"/>
</dbReference>
<dbReference type="KEGG" id="asr:WL1483_1397"/>
<protein>
    <submittedName>
        <fullName evidence="9">Diguanylate cyclase</fullName>
    </submittedName>
</protein>
<dbReference type="InterPro" id="IPR029787">
    <property type="entry name" value="Nucleotide_cyclase"/>
</dbReference>
<dbReference type="InterPro" id="IPR012827">
    <property type="entry name" value="Hemerythrin_metal-bd"/>
</dbReference>
<dbReference type="NCBIfam" id="TIGR00229">
    <property type="entry name" value="sensory_box"/>
    <property type="match status" value="1"/>
</dbReference>
<organism evidence="9 10">
    <name type="scientific">Aeromonas schubertii</name>
    <dbReference type="NCBI Taxonomy" id="652"/>
    <lineage>
        <taxon>Bacteria</taxon>
        <taxon>Pseudomonadati</taxon>
        <taxon>Pseudomonadota</taxon>
        <taxon>Gammaproteobacteria</taxon>
        <taxon>Aeromonadales</taxon>
        <taxon>Aeromonadaceae</taxon>
        <taxon>Aeromonas</taxon>
    </lineage>
</organism>
<accession>A0A0S2SGU7</accession>
<feature type="domain" description="PAC" evidence="7">
    <location>
        <begin position="459"/>
        <end position="511"/>
    </location>
</feature>
<reference evidence="9 10" key="2">
    <citation type="journal article" date="2016" name="Genome Announc.">
        <title>Complete Genome Sequence of the Highly Virulent Aeromonas schubertii Strain WL1483, Isolated from Diseased Snakehead Fish (Channa argus) in China.</title>
        <authorList>
            <person name="Liu L."/>
            <person name="Li N."/>
            <person name="Zhang D."/>
            <person name="Fu X."/>
            <person name="Shi C."/>
            <person name="Lin Q."/>
            <person name="Hao G."/>
        </authorList>
    </citation>
    <scope>NUCLEOTIDE SEQUENCE [LARGE SCALE GENOMIC DNA]</scope>
    <source>
        <strain evidence="9 10">WL1483</strain>
    </source>
</reference>
<dbReference type="PROSITE" id="PS50887">
    <property type="entry name" value="GGDEF"/>
    <property type="match status" value="1"/>
</dbReference>
<dbReference type="CDD" id="cd01949">
    <property type="entry name" value="GGDEF"/>
    <property type="match status" value="1"/>
</dbReference>
<evidence type="ECO:0000313" key="9">
    <source>
        <dbReference type="EMBL" id="ALP40816.1"/>
    </source>
</evidence>
<dbReference type="Gene3D" id="3.40.190.10">
    <property type="entry name" value="Periplasmic binding protein-like II"/>
    <property type="match status" value="2"/>
</dbReference>
<dbReference type="GO" id="GO:0046872">
    <property type="term" value="F:metal ion binding"/>
    <property type="evidence" value="ECO:0007669"/>
    <property type="project" value="UniProtKB-KW"/>
</dbReference>
<evidence type="ECO:0000256" key="4">
    <source>
        <dbReference type="ARBA" id="ARBA00023004"/>
    </source>
</evidence>
<dbReference type="InterPro" id="IPR016131">
    <property type="entry name" value="Haemerythrin_Fe_BS"/>
</dbReference>
<dbReference type="Gene3D" id="1.20.120.50">
    <property type="entry name" value="Hemerythrin-like"/>
    <property type="match status" value="1"/>
</dbReference>
<evidence type="ECO:0000256" key="5">
    <source>
        <dbReference type="SAM" id="Phobius"/>
    </source>
</evidence>
<dbReference type="SMART" id="SM00091">
    <property type="entry name" value="PAS"/>
    <property type="match status" value="1"/>
</dbReference>
<dbReference type="PATRIC" id="fig|652.5.peg.1556"/>
<feature type="domain" description="PAS" evidence="6">
    <location>
        <begin position="378"/>
        <end position="446"/>
    </location>
</feature>
<dbReference type="InterPro" id="IPR043128">
    <property type="entry name" value="Rev_trsase/Diguanyl_cyclase"/>
</dbReference>
<evidence type="ECO:0000313" key="10">
    <source>
        <dbReference type="Proteomes" id="UP000058114"/>
    </source>
</evidence>
<dbReference type="PROSITE" id="PS50112">
    <property type="entry name" value="PAS"/>
    <property type="match status" value="1"/>
</dbReference>
<dbReference type="CDD" id="cd00130">
    <property type="entry name" value="PAS"/>
    <property type="match status" value="1"/>
</dbReference>
<dbReference type="Proteomes" id="UP000058114">
    <property type="component" value="Chromosome"/>
</dbReference>
<dbReference type="EMBL" id="CP013067">
    <property type="protein sequence ID" value="ALP40816.1"/>
    <property type="molecule type" value="Genomic_DNA"/>
</dbReference>
<dbReference type="Gene3D" id="3.30.450.20">
    <property type="entry name" value="PAS domain"/>
    <property type="match status" value="1"/>
</dbReference>
<dbReference type="InterPro" id="IPR035965">
    <property type="entry name" value="PAS-like_dom_sf"/>
</dbReference>
<evidence type="ECO:0000259" key="8">
    <source>
        <dbReference type="PROSITE" id="PS50887"/>
    </source>
</evidence>
<dbReference type="Pfam" id="PF09084">
    <property type="entry name" value="NMT1"/>
    <property type="match status" value="1"/>
</dbReference>
<evidence type="ECO:0000256" key="1">
    <source>
        <dbReference type="ARBA" id="ARBA00001946"/>
    </source>
</evidence>
<name>A0A0S2SGU7_9GAMM</name>
<dbReference type="InterPro" id="IPR000014">
    <property type="entry name" value="PAS"/>
</dbReference>
<dbReference type="GO" id="GO:0003824">
    <property type="term" value="F:catalytic activity"/>
    <property type="evidence" value="ECO:0007669"/>
    <property type="project" value="UniProtKB-ARBA"/>
</dbReference>
<dbReference type="PROSITE" id="PS50113">
    <property type="entry name" value="PAC"/>
    <property type="match status" value="1"/>
</dbReference>
<dbReference type="NCBIfam" id="TIGR00254">
    <property type="entry name" value="GGDEF"/>
    <property type="match status" value="1"/>
</dbReference>
<dbReference type="RefSeq" id="WP_082634780.1">
    <property type="nucleotide sequence ID" value="NZ_CP013067.1"/>
</dbReference>
<reference evidence="10" key="1">
    <citation type="submission" date="2015-10" db="EMBL/GenBank/DDBJ databases">
        <title>Complete Genome Sequence of Aeromonas schubertii strain WL1483.</title>
        <authorList>
            <person name="Liu L."/>
        </authorList>
    </citation>
    <scope>NUCLEOTIDE SEQUENCE [LARGE SCALE GENOMIC DNA]</scope>
    <source>
        <strain evidence="10">WL1483</strain>
    </source>
</reference>
<dbReference type="PANTHER" id="PTHR46663:SF3">
    <property type="entry name" value="SLL0267 PROTEIN"/>
    <property type="match status" value="1"/>
</dbReference>
<keyword evidence="5" id="KW-0472">Membrane</keyword>
<dbReference type="Pfam" id="PF01814">
    <property type="entry name" value="Hemerythrin"/>
    <property type="match status" value="1"/>
</dbReference>